<protein>
    <submittedName>
        <fullName evidence="1">Uncharacterized protein</fullName>
    </submittedName>
</protein>
<sequence>MSETESYTIKIQKTLSDVDMSIFNINSQRYLQIIYDANTLIIPPYVSEFENLGVKLYPGPRALRHAGIASPVDSRYVLW</sequence>
<reference evidence="1" key="1">
    <citation type="submission" date="2020-05" db="EMBL/GenBank/DDBJ databases">
        <title>WGS assembly of Panicum virgatum.</title>
        <authorList>
            <person name="Lovell J.T."/>
            <person name="Jenkins J."/>
            <person name="Shu S."/>
            <person name="Juenger T.E."/>
            <person name="Schmutz J."/>
        </authorList>
    </citation>
    <scope>NUCLEOTIDE SEQUENCE</scope>
    <source>
        <strain evidence="1">AP13</strain>
    </source>
</reference>
<dbReference type="Proteomes" id="UP000823388">
    <property type="component" value="Chromosome 9K"/>
</dbReference>
<accession>A0A8T0NF85</accession>
<name>A0A8T0NF85_PANVG</name>
<comment type="caution">
    <text evidence="1">The sequence shown here is derived from an EMBL/GenBank/DDBJ whole genome shotgun (WGS) entry which is preliminary data.</text>
</comment>
<proteinExistence type="predicted"/>
<evidence type="ECO:0000313" key="1">
    <source>
        <dbReference type="EMBL" id="KAG2546832.1"/>
    </source>
</evidence>
<gene>
    <name evidence="1" type="ORF">PVAP13_9KG054457</name>
</gene>
<organism evidence="1 2">
    <name type="scientific">Panicum virgatum</name>
    <name type="common">Blackwell switchgrass</name>
    <dbReference type="NCBI Taxonomy" id="38727"/>
    <lineage>
        <taxon>Eukaryota</taxon>
        <taxon>Viridiplantae</taxon>
        <taxon>Streptophyta</taxon>
        <taxon>Embryophyta</taxon>
        <taxon>Tracheophyta</taxon>
        <taxon>Spermatophyta</taxon>
        <taxon>Magnoliopsida</taxon>
        <taxon>Liliopsida</taxon>
        <taxon>Poales</taxon>
        <taxon>Poaceae</taxon>
        <taxon>PACMAD clade</taxon>
        <taxon>Panicoideae</taxon>
        <taxon>Panicodae</taxon>
        <taxon>Paniceae</taxon>
        <taxon>Panicinae</taxon>
        <taxon>Panicum</taxon>
        <taxon>Panicum sect. Hiantes</taxon>
    </lineage>
</organism>
<dbReference type="EMBL" id="CM029053">
    <property type="protein sequence ID" value="KAG2546832.1"/>
    <property type="molecule type" value="Genomic_DNA"/>
</dbReference>
<keyword evidence="2" id="KW-1185">Reference proteome</keyword>
<dbReference type="AlphaFoldDB" id="A0A8T0NF85"/>
<evidence type="ECO:0000313" key="2">
    <source>
        <dbReference type="Proteomes" id="UP000823388"/>
    </source>
</evidence>